<dbReference type="Pfam" id="PF26168">
    <property type="entry name" value="Glyco_transf_N"/>
    <property type="match status" value="1"/>
</dbReference>
<dbReference type="PANTHER" id="PTHR11926:SF774">
    <property type="entry name" value="UDP-GLYCOSYLTRANSFERASE 85A1-RELATED"/>
    <property type="match status" value="1"/>
</dbReference>
<dbReference type="FunFam" id="3.40.50.2000:FF:000065">
    <property type="entry name" value="Glycosyltransferase"/>
    <property type="match status" value="1"/>
</dbReference>
<dbReference type="GO" id="GO:0016104">
    <property type="term" value="P:triterpenoid biosynthetic process"/>
    <property type="evidence" value="ECO:0007669"/>
    <property type="project" value="UniProtKB-ARBA"/>
</dbReference>
<dbReference type="FunFam" id="3.40.50.2000:FF:000431">
    <property type="entry name" value="UDP-glycosyltransferase 90A1"/>
    <property type="match status" value="1"/>
</dbReference>
<dbReference type="InterPro" id="IPR002213">
    <property type="entry name" value="UDP_glucos_trans"/>
</dbReference>
<keyword evidence="3" id="KW-0808">Transferase</keyword>
<dbReference type="CDD" id="cd03784">
    <property type="entry name" value="GT1_Gtf-like"/>
    <property type="match status" value="1"/>
</dbReference>
<dbReference type="Pfam" id="PF00201">
    <property type="entry name" value="UDPGT"/>
    <property type="match status" value="1"/>
</dbReference>
<comment type="similarity">
    <text evidence="1">Belongs to the UDP-glycosyltransferase family.</text>
</comment>
<organism evidence="5 6">
    <name type="scientific">Saponaria officinalis</name>
    <name type="common">Common soapwort</name>
    <name type="synonym">Lychnis saponaria</name>
    <dbReference type="NCBI Taxonomy" id="3572"/>
    <lineage>
        <taxon>Eukaryota</taxon>
        <taxon>Viridiplantae</taxon>
        <taxon>Streptophyta</taxon>
        <taxon>Embryophyta</taxon>
        <taxon>Tracheophyta</taxon>
        <taxon>Spermatophyta</taxon>
        <taxon>Magnoliopsida</taxon>
        <taxon>eudicotyledons</taxon>
        <taxon>Gunneridae</taxon>
        <taxon>Pentapetalae</taxon>
        <taxon>Caryophyllales</taxon>
        <taxon>Caryophyllaceae</taxon>
        <taxon>Caryophylleae</taxon>
        <taxon>Saponaria</taxon>
    </lineage>
</organism>
<gene>
    <name evidence="5" type="ORF">RND81_09G079600</name>
</gene>
<keyword evidence="2" id="KW-0328">Glycosyltransferase</keyword>
<comment type="caution">
    <text evidence="5">The sequence shown here is derived from an EMBL/GenBank/DDBJ whole genome shotgun (WGS) entry which is preliminary data.</text>
</comment>
<dbReference type="GO" id="GO:0080043">
    <property type="term" value="F:quercetin 3-O-glucosyltransferase activity"/>
    <property type="evidence" value="ECO:0007669"/>
    <property type="project" value="TreeGrafter"/>
</dbReference>
<dbReference type="GO" id="GO:0080044">
    <property type="term" value="F:quercetin 7-O-glucosyltransferase activity"/>
    <property type="evidence" value="ECO:0007669"/>
    <property type="project" value="TreeGrafter"/>
</dbReference>
<evidence type="ECO:0000313" key="5">
    <source>
        <dbReference type="EMBL" id="KAK9689769.1"/>
    </source>
</evidence>
<dbReference type="PANTHER" id="PTHR11926">
    <property type="entry name" value="GLUCOSYL/GLUCURONOSYL TRANSFERASES"/>
    <property type="match status" value="1"/>
</dbReference>
<evidence type="ECO:0000256" key="1">
    <source>
        <dbReference type="ARBA" id="ARBA00009995"/>
    </source>
</evidence>
<dbReference type="EMBL" id="JBDFQZ010000009">
    <property type="protein sequence ID" value="KAK9689769.1"/>
    <property type="molecule type" value="Genomic_DNA"/>
</dbReference>
<evidence type="ECO:0000259" key="4">
    <source>
        <dbReference type="Pfam" id="PF26168"/>
    </source>
</evidence>
<dbReference type="Gene3D" id="3.40.50.2000">
    <property type="entry name" value="Glycogen Phosphorylase B"/>
    <property type="match status" value="3"/>
</dbReference>
<name>A0AAW1II33_SAPOF</name>
<accession>A0AAW1II33</accession>
<feature type="domain" description="Glycosyltransferase N-terminal" evidence="4">
    <location>
        <begin position="11"/>
        <end position="131"/>
    </location>
</feature>
<dbReference type="SUPFAM" id="SSF53756">
    <property type="entry name" value="UDP-Glycosyltransferase/glycogen phosphorylase"/>
    <property type="match status" value="2"/>
</dbReference>
<proteinExistence type="inferred from homology"/>
<evidence type="ECO:0000313" key="6">
    <source>
        <dbReference type="Proteomes" id="UP001443914"/>
    </source>
</evidence>
<protein>
    <recommendedName>
        <fullName evidence="4">Glycosyltransferase N-terminal domain-containing protein</fullName>
    </recommendedName>
</protein>
<dbReference type="GO" id="GO:0016135">
    <property type="term" value="P:saponin biosynthetic process"/>
    <property type="evidence" value="ECO:0007669"/>
    <property type="project" value="UniProtKB-ARBA"/>
</dbReference>
<sequence>MEHPEKQQKQHVVCIPYPAQGHITPMLTLAKLLHSHLNFHVTFVNTHHNHRRLLHSRGPSSLDGLPSFRFESIPDGLPPTDPNKTQDIPSLSSSTNKYCYRPLKELIERLNAGYPKVGFILSDCSMSFSLDVSVDLGIPLVFFWTSSAASFLGYAHFGRLINQGVLPLKDSSGLTNGYMERVIDGIPGMEDVHLKDLPSFVRTTNNDDKTLLDLLMRRANKVCKSGAPVIFHTLDAIEHNIMQAISELAHSTVYSIGPLQLLLTHFDRDEASTIGSNLWQEDSKCLEWLDSKDPKSVFYVNFGSITVMNQQNIVEMAWGLANSGKNFLWVIRPDLFIGESSVLPAEFVQVAKERGYLARWCDQSVGSIFDILLSRTILIVTSFAVPNHLLGLASLILIPCLRAVLSHSSIGGFLTHCGWNSILDSVSNGVPVICWPFFADQPTNCWLCCKKWGIGVEIDADVKRNQVERLVKDVMGGDKGDEMKERAMQLKKMAEEETTYPYGPSFRKLEELVSQVLISKSN</sequence>
<evidence type="ECO:0000256" key="3">
    <source>
        <dbReference type="ARBA" id="ARBA00022679"/>
    </source>
</evidence>
<dbReference type="InterPro" id="IPR058980">
    <property type="entry name" value="Glyco_transf_N"/>
</dbReference>
<evidence type="ECO:0000256" key="2">
    <source>
        <dbReference type="ARBA" id="ARBA00022676"/>
    </source>
</evidence>
<dbReference type="AlphaFoldDB" id="A0AAW1II33"/>
<reference evidence="5" key="1">
    <citation type="submission" date="2024-03" db="EMBL/GenBank/DDBJ databases">
        <title>WGS assembly of Saponaria officinalis var. Norfolk2.</title>
        <authorList>
            <person name="Jenkins J."/>
            <person name="Shu S."/>
            <person name="Grimwood J."/>
            <person name="Barry K."/>
            <person name="Goodstein D."/>
            <person name="Schmutz J."/>
            <person name="Leebens-Mack J."/>
            <person name="Osbourn A."/>
        </authorList>
    </citation>
    <scope>NUCLEOTIDE SEQUENCE [LARGE SCALE GENOMIC DNA]</scope>
    <source>
        <strain evidence="5">JIC</strain>
    </source>
</reference>
<keyword evidence="6" id="KW-1185">Reference proteome</keyword>
<dbReference type="Proteomes" id="UP001443914">
    <property type="component" value="Unassembled WGS sequence"/>
</dbReference>